<protein>
    <recommendedName>
        <fullName evidence="3">LAGLIDADG DNA endonuclease family protein</fullName>
    </recommendedName>
</protein>
<accession>A0A1T4Y1G5</accession>
<gene>
    <name evidence="1" type="ORF">SAMN04244570_1682</name>
</gene>
<organism evidence="1 2">
    <name type="scientific">Sporosarcina newyorkensis</name>
    <dbReference type="NCBI Taxonomy" id="759851"/>
    <lineage>
        <taxon>Bacteria</taxon>
        <taxon>Bacillati</taxon>
        <taxon>Bacillota</taxon>
        <taxon>Bacilli</taxon>
        <taxon>Bacillales</taxon>
        <taxon>Caryophanaceae</taxon>
        <taxon>Sporosarcina</taxon>
    </lineage>
</organism>
<proteinExistence type="predicted"/>
<reference evidence="2" key="1">
    <citation type="submission" date="2017-02" db="EMBL/GenBank/DDBJ databases">
        <authorList>
            <person name="Varghese N."/>
            <person name="Submissions S."/>
        </authorList>
    </citation>
    <scope>NUCLEOTIDE SEQUENCE [LARGE SCALE GENOMIC DNA]</scope>
    <source>
        <strain evidence="2">DSM 23966</strain>
    </source>
</reference>
<dbReference type="Proteomes" id="UP000190042">
    <property type="component" value="Unassembled WGS sequence"/>
</dbReference>
<sequence>MLTVIIKNISEKASGDIVSGNYHSCVKFYTQADVRHWTKRFSLAVHTLYFWQHFIWMTAACQLLADHVNKTFGTNYVLSGHPDGHQYLLKLNKEQDVQYLFNVIASYVKEIDCMRYKTNLEENITLKTESLHVKYRKVIKIVISSSGRFKAYTKEEIERMIILKNTKVADQMIADELGRSYWSVVYKLKELRRKRCL</sequence>
<evidence type="ECO:0008006" key="3">
    <source>
        <dbReference type="Google" id="ProtNLM"/>
    </source>
</evidence>
<keyword evidence="2" id="KW-1185">Reference proteome</keyword>
<dbReference type="RefSeq" id="WP_078817261.1">
    <property type="nucleotide sequence ID" value="NZ_FUYJ01000002.1"/>
</dbReference>
<dbReference type="EMBL" id="FUYJ01000002">
    <property type="protein sequence ID" value="SKA95657.1"/>
    <property type="molecule type" value="Genomic_DNA"/>
</dbReference>
<name>A0A1T4Y1G5_9BACL</name>
<dbReference type="AlphaFoldDB" id="A0A1T4Y1G5"/>
<evidence type="ECO:0000313" key="1">
    <source>
        <dbReference type="EMBL" id="SKA95657.1"/>
    </source>
</evidence>
<evidence type="ECO:0000313" key="2">
    <source>
        <dbReference type="Proteomes" id="UP000190042"/>
    </source>
</evidence>